<gene>
    <name evidence="2" type="ORF">WG901_03275</name>
</gene>
<organism evidence="2 3">
    <name type="scientific">Novosphingobium anseongense</name>
    <dbReference type="NCBI Taxonomy" id="3133436"/>
    <lineage>
        <taxon>Bacteria</taxon>
        <taxon>Pseudomonadati</taxon>
        <taxon>Pseudomonadota</taxon>
        <taxon>Alphaproteobacteria</taxon>
        <taxon>Sphingomonadales</taxon>
        <taxon>Sphingomonadaceae</taxon>
        <taxon>Novosphingobium</taxon>
    </lineage>
</organism>
<accession>A0ABU8RRC0</accession>
<protein>
    <submittedName>
        <fullName evidence="2">PilZ domain-containing protein</fullName>
    </submittedName>
</protein>
<proteinExistence type="predicted"/>
<dbReference type="EMBL" id="JBBHJZ010000001">
    <property type="protein sequence ID" value="MEJ5975640.1"/>
    <property type="molecule type" value="Genomic_DNA"/>
</dbReference>
<dbReference type="Proteomes" id="UP001361239">
    <property type="component" value="Unassembled WGS sequence"/>
</dbReference>
<evidence type="ECO:0000259" key="1">
    <source>
        <dbReference type="Pfam" id="PF07238"/>
    </source>
</evidence>
<evidence type="ECO:0000313" key="2">
    <source>
        <dbReference type="EMBL" id="MEJ5975640.1"/>
    </source>
</evidence>
<dbReference type="Pfam" id="PF07238">
    <property type="entry name" value="PilZ"/>
    <property type="match status" value="1"/>
</dbReference>
<sequence length="98" mass="10527">MDRRRESRLFVEVPGSYEVAGSAQREIVFSAISATGCRLNYVEPHIAIGHVIALNLGPIGPLAATVRWRGRDSAGVEFHVPLETAIVDFFAAFCGAAA</sequence>
<dbReference type="RefSeq" id="WP_339585573.1">
    <property type="nucleotide sequence ID" value="NZ_JBBHJZ010000001.1"/>
</dbReference>
<keyword evidence="3" id="KW-1185">Reference proteome</keyword>
<feature type="domain" description="PilZ" evidence="1">
    <location>
        <begin position="2"/>
        <end position="83"/>
    </location>
</feature>
<name>A0ABU8RRC0_9SPHN</name>
<dbReference type="SUPFAM" id="SSF141371">
    <property type="entry name" value="PilZ domain-like"/>
    <property type="match status" value="1"/>
</dbReference>
<evidence type="ECO:0000313" key="3">
    <source>
        <dbReference type="Proteomes" id="UP001361239"/>
    </source>
</evidence>
<comment type="caution">
    <text evidence="2">The sequence shown here is derived from an EMBL/GenBank/DDBJ whole genome shotgun (WGS) entry which is preliminary data.</text>
</comment>
<reference evidence="2 3" key="1">
    <citation type="submission" date="2024-03" db="EMBL/GenBank/DDBJ databases">
        <authorList>
            <person name="Jo J.-H."/>
        </authorList>
    </citation>
    <scope>NUCLEOTIDE SEQUENCE [LARGE SCALE GENOMIC DNA]</scope>
    <source>
        <strain evidence="2 3">PS1R-30</strain>
    </source>
</reference>
<dbReference type="InterPro" id="IPR009875">
    <property type="entry name" value="PilZ_domain"/>
</dbReference>